<dbReference type="InterPro" id="IPR024079">
    <property type="entry name" value="MetalloPept_cat_dom_sf"/>
</dbReference>
<reference evidence="4 5" key="1">
    <citation type="submission" date="2014-07" db="EMBL/GenBank/DDBJ databases">
        <title>Porphyromonadaceae bacterium OUH 308042 = ATCC BAA-2681 = DSM 28342 draft genome.</title>
        <authorList>
            <person name="Sydenham T.V."/>
            <person name="Hasman H."/>
            <person name="Justensen U.S."/>
        </authorList>
    </citation>
    <scope>NUCLEOTIDE SEQUENCE [LARGE SCALE GENOMIC DNA]</scope>
    <source>
        <strain evidence="4 5">OUH 308042</strain>
    </source>
</reference>
<proteinExistence type="predicted"/>
<dbReference type="PANTHER" id="PTHR38478:SF1">
    <property type="entry name" value="ZINC DEPENDENT METALLOPROTEASE DOMAIN LIPOPROTEIN"/>
    <property type="match status" value="1"/>
</dbReference>
<dbReference type="AlphaFoldDB" id="A0A0C3MCH6"/>
<dbReference type="Pfam" id="PF17148">
    <property type="entry name" value="DUF5117"/>
    <property type="match status" value="1"/>
</dbReference>
<feature type="domain" description="EcxA zinc-binding" evidence="1">
    <location>
        <begin position="429"/>
        <end position="728"/>
    </location>
</feature>
<dbReference type="InterPro" id="IPR034032">
    <property type="entry name" value="Zn_MMP-like_bac"/>
</dbReference>
<dbReference type="RefSeq" id="WP_041505417.1">
    <property type="nucleotide sequence ID" value="NZ_JPIU01000040.1"/>
</dbReference>
<evidence type="ECO:0000313" key="4">
    <source>
        <dbReference type="EMBL" id="KIO44138.1"/>
    </source>
</evidence>
<dbReference type="Gene3D" id="3.40.390.10">
    <property type="entry name" value="Collagenase (Catalytic Domain)"/>
    <property type="match status" value="1"/>
</dbReference>
<name>A0A0C3MCH6_9PORP</name>
<evidence type="ECO:0000259" key="3">
    <source>
        <dbReference type="Pfam" id="PF17162"/>
    </source>
</evidence>
<dbReference type="CDD" id="cd04276">
    <property type="entry name" value="ZnMc_MMP_like_2"/>
    <property type="match status" value="1"/>
</dbReference>
<dbReference type="InterPro" id="IPR033428">
    <property type="entry name" value="DUF5118"/>
</dbReference>
<dbReference type="InterPro" id="IPR032534">
    <property type="entry name" value="EcxA_zinc-bd"/>
</dbReference>
<accession>A0A0C3MCH6</accession>
<sequence length="875" mass="101635">MRSRIIYLLVIVLLLPCMAHARKKKENPKEAVTERKDNRYEELFRDKACETVKGLLTLHKVDGKIYFEIPTKLMNREMLLGSTISGTTDNMFGSIGERPSDPLLVTFTQKDSTLVSLGLIQTTYMTQNETLKDRMNRGNIPAVIKNFEIKAYTPDSTAVVVDMTDFLLSDNETLPSFSPWSPILSMMWGSPLNKNFMREESQVLKIKAFEDNVTVQSQLAFRLSAETSYFRYCSDKPVTQIMTRNFILLPEIPARPRYADPRIGVFYQGMYEMGDPKKGIDVLYYATRWRLEPTDEEAYRRGELVEPKKPIVFYVDNAFPDQWKKYIKEGICEWNAAFEKIGFKNVMRAEDFPTNDPDFDPDNLKYSCIRYSPSIVANAMGPSWTDPRTGEILNASVYVYHNLVELVQDWRFLQTAAADPSVRKIRLDDKDFGDCLRYVLAHEVGHTLGLMHNMSASAAIPTDSLRSPSFTRKYGTTYSIMDYARNNYVAQPGDAARGVKMTPPRLGLYDYYVIEWLYKPLLDIRSAREEIPVLDQFITERSDNPVYRYGKQQFREYYDPRAMEEDLGDDPVKSATYGVKNLKYVLEHMDKWVKDEDKDYKFRKNMLNEARYQFARYLNHVMCNLGGLYLNERYENDKVPAYGVVSRERQKNALRFVLEQTRDLSWLDDRKGLPLGREVAEEFQKDILRGLLMIIHKVAMTQTFSDEKKPFSREEYLNDLYDFVMTPTLQGKKLTKGEQSLQKGLLAALLEASGAQKKDMGMKPFEWNLKTPFVRVPESVRALSREKYGEIGEDVMGRFTNRRTWGEQRNMQHPAEVSGFGDPFFLFKTFPMEPDNYSLLRKMYSAFKGKQNVGTPEMQQYYKLMVRQMDNIFND</sequence>
<protein>
    <recommendedName>
        <fullName evidence="6">DUF5117 domain-containing protein</fullName>
    </recommendedName>
</protein>
<gene>
    <name evidence="4" type="ORF">BA92_12240</name>
</gene>
<evidence type="ECO:0000259" key="1">
    <source>
        <dbReference type="Pfam" id="PF16313"/>
    </source>
</evidence>
<keyword evidence="5" id="KW-1185">Reference proteome</keyword>
<dbReference type="GO" id="GO:0008237">
    <property type="term" value="F:metallopeptidase activity"/>
    <property type="evidence" value="ECO:0007669"/>
    <property type="project" value="InterPro"/>
</dbReference>
<evidence type="ECO:0000313" key="5">
    <source>
        <dbReference type="Proteomes" id="UP000031980"/>
    </source>
</evidence>
<dbReference type="Proteomes" id="UP000031980">
    <property type="component" value="Unassembled WGS sequence"/>
</dbReference>
<feature type="domain" description="DUF5117" evidence="2">
    <location>
        <begin position="103"/>
        <end position="293"/>
    </location>
</feature>
<evidence type="ECO:0000259" key="2">
    <source>
        <dbReference type="Pfam" id="PF17148"/>
    </source>
</evidence>
<comment type="caution">
    <text evidence="4">The sequence shown here is derived from an EMBL/GenBank/DDBJ whole genome shotgun (WGS) entry which is preliminary data.</text>
</comment>
<dbReference type="Pfam" id="PF17162">
    <property type="entry name" value="DUF5118"/>
    <property type="match status" value="1"/>
</dbReference>
<dbReference type="PANTHER" id="PTHR38478">
    <property type="entry name" value="PEPTIDASE M1A AND M12B"/>
    <property type="match status" value="1"/>
</dbReference>
<dbReference type="InterPro" id="IPR033413">
    <property type="entry name" value="DUF5117"/>
</dbReference>
<organism evidence="4 5">
    <name type="scientific">Sanguibacteroides justesenii</name>
    <dbReference type="NCBI Taxonomy" id="1547597"/>
    <lineage>
        <taxon>Bacteria</taxon>
        <taxon>Pseudomonadati</taxon>
        <taxon>Bacteroidota</taxon>
        <taxon>Bacteroidia</taxon>
        <taxon>Bacteroidales</taxon>
        <taxon>Porphyromonadaceae</taxon>
        <taxon>Sanguibacteroides</taxon>
    </lineage>
</organism>
<dbReference type="SUPFAM" id="SSF55486">
    <property type="entry name" value="Metalloproteases ('zincins'), catalytic domain"/>
    <property type="match status" value="1"/>
</dbReference>
<feature type="domain" description="DUF5118" evidence="3">
    <location>
        <begin position="40"/>
        <end position="87"/>
    </location>
</feature>
<dbReference type="Pfam" id="PF16313">
    <property type="entry name" value="DUF4953"/>
    <property type="match status" value="1"/>
</dbReference>
<evidence type="ECO:0008006" key="6">
    <source>
        <dbReference type="Google" id="ProtNLM"/>
    </source>
</evidence>
<dbReference type="EMBL" id="JPIU01000040">
    <property type="protein sequence ID" value="KIO44138.1"/>
    <property type="molecule type" value="Genomic_DNA"/>
</dbReference>